<comment type="caution">
    <text evidence="1">The sequence shown here is derived from an EMBL/GenBank/DDBJ whole genome shotgun (WGS) entry which is preliminary data.</text>
</comment>
<evidence type="ECO:0000313" key="1">
    <source>
        <dbReference type="EMBL" id="KAL2486580.1"/>
    </source>
</evidence>
<protein>
    <submittedName>
        <fullName evidence="1">Uncharacterized protein</fullName>
    </submittedName>
</protein>
<evidence type="ECO:0000313" key="2">
    <source>
        <dbReference type="Proteomes" id="UP001604336"/>
    </source>
</evidence>
<organism evidence="1 2">
    <name type="scientific">Abeliophyllum distichum</name>
    <dbReference type="NCBI Taxonomy" id="126358"/>
    <lineage>
        <taxon>Eukaryota</taxon>
        <taxon>Viridiplantae</taxon>
        <taxon>Streptophyta</taxon>
        <taxon>Embryophyta</taxon>
        <taxon>Tracheophyta</taxon>
        <taxon>Spermatophyta</taxon>
        <taxon>Magnoliopsida</taxon>
        <taxon>eudicotyledons</taxon>
        <taxon>Gunneridae</taxon>
        <taxon>Pentapetalae</taxon>
        <taxon>asterids</taxon>
        <taxon>lamiids</taxon>
        <taxon>Lamiales</taxon>
        <taxon>Oleaceae</taxon>
        <taxon>Forsythieae</taxon>
        <taxon>Abeliophyllum</taxon>
    </lineage>
</organism>
<sequence>MDIAHLFGISLTIISLHPPVLVYRRTPPVESYKINTNGCVKDEFAREGGLLGIHQIIVFVLSSLHMESTLFWRPSSGAIFDGVIFAHRIVLSDLWIDSYSTLAIHWITKGERPWSIQGHSSQHQTSYCFRP</sequence>
<dbReference type="EMBL" id="JBFOLK010000009">
    <property type="protein sequence ID" value="KAL2486580.1"/>
    <property type="molecule type" value="Genomic_DNA"/>
</dbReference>
<accession>A0ABD1RDU9</accession>
<dbReference type="AlphaFoldDB" id="A0ABD1RDU9"/>
<proteinExistence type="predicted"/>
<keyword evidence="2" id="KW-1185">Reference proteome</keyword>
<reference evidence="2" key="1">
    <citation type="submission" date="2024-07" db="EMBL/GenBank/DDBJ databases">
        <title>Two chromosome-level genome assemblies of Korean endemic species Abeliophyllum distichum and Forsythia ovata (Oleaceae).</title>
        <authorList>
            <person name="Jang H."/>
        </authorList>
    </citation>
    <scope>NUCLEOTIDE SEQUENCE [LARGE SCALE GENOMIC DNA]</scope>
</reference>
<gene>
    <name evidence="1" type="ORF">Adt_31336</name>
</gene>
<name>A0ABD1RDU9_9LAMI</name>
<dbReference type="Proteomes" id="UP001604336">
    <property type="component" value="Unassembled WGS sequence"/>
</dbReference>